<dbReference type="PANTHER" id="PTHR43773:SF1">
    <property type="entry name" value="MAGNESIUM TRANSPORTER MGTE"/>
    <property type="match status" value="1"/>
</dbReference>
<dbReference type="Proteomes" id="UP001628091">
    <property type="component" value="Unassembled WGS sequence"/>
</dbReference>
<evidence type="ECO:0000256" key="9">
    <source>
        <dbReference type="RuleBase" id="RU362011"/>
    </source>
</evidence>
<keyword evidence="4 9" id="KW-0812">Transmembrane</keyword>
<evidence type="ECO:0000256" key="5">
    <source>
        <dbReference type="ARBA" id="ARBA00022842"/>
    </source>
</evidence>
<dbReference type="NCBIfam" id="TIGR00400">
    <property type="entry name" value="mgtE"/>
    <property type="match status" value="1"/>
</dbReference>
<evidence type="ECO:0000256" key="8">
    <source>
        <dbReference type="PROSITE-ProRule" id="PRU00703"/>
    </source>
</evidence>
<dbReference type="Pfam" id="PF03448">
    <property type="entry name" value="MgtE_N"/>
    <property type="match status" value="1"/>
</dbReference>
<reference evidence="11 12" key="1">
    <citation type="submission" date="2024-10" db="EMBL/GenBank/DDBJ databases">
        <title>Isolation, draft genome sequencing and identification of Phyllobacterium sp. NSA23, isolated from leaf soil.</title>
        <authorList>
            <person name="Akita H."/>
        </authorList>
    </citation>
    <scope>NUCLEOTIDE SEQUENCE [LARGE SCALE GENOMIC DNA]</scope>
    <source>
        <strain evidence="11 12">NSA23</strain>
    </source>
</reference>
<keyword evidence="3 9" id="KW-0813">Transport</keyword>
<keyword evidence="5 9" id="KW-0460">Magnesium</keyword>
<feature type="transmembrane region" description="Helical" evidence="9">
    <location>
        <begin position="368"/>
        <end position="391"/>
    </location>
</feature>
<dbReference type="Pfam" id="PF01769">
    <property type="entry name" value="MgtE"/>
    <property type="match status" value="1"/>
</dbReference>
<protein>
    <recommendedName>
        <fullName evidence="9">Magnesium transporter MgtE</fullName>
    </recommendedName>
</protein>
<dbReference type="RefSeq" id="WP_407863170.1">
    <property type="nucleotide sequence ID" value="NZ_BAAFZP010000001.1"/>
</dbReference>
<keyword evidence="9" id="KW-1003">Cell membrane</keyword>
<feature type="transmembrane region" description="Helical" evidence="9">
    <location>
        <begin position="438"/>
        <end position="461"/>
    </location>
</feature>
<feature type="domain" description="CBS" evidence="10">
    <location>
        <begin position="204"/>
        <end position="262"/>
    </location>
</feature>
<comment type="caution">
    <text evidence="9">Lacks conserved residue(s) required for the propagation of feature annotation.</text>
</comment>
<dbReference type="PROSITE" id="PS51371">
    <property type="entry name" value="CBS"/>
    <property type="match status" value="1"/>
</dbReference>
<dbReference type="Gene3D" id="3.10.580.10">
    <property type="entry name" value="CBS-domain"/>
    <property type="match status" value="1"/>
</dbReference>
<dbReference type="SMART" id="SM00116">
    <property type="entry name" value="CBS"/>
    <property type="match status" value="2"/>
</dbReference>
<dbReference type="InterPro" id="IPR038076">
    <property type="entry name" value="MgtE_N_sf"/>
</dbReference>
<evidence type="ECO:0000256" key="3">
    <source>
        <dbReference type="ARBA" id="ARBA00022448"/>
    </source>
</evidence>
<comment type="subunit">
    <text evidence="9">Homodimer.</text>
</comment>
<evidence type="ECO:0000256" key="6">
    <source>
        <dbReference type="ARBA" id="ARBA00022989"/>
    </source>
</evidence>
<evidence type="ECO:0000256" key="7">
    <source>
        <dbReference type="ARBA" id="ARBA00023136"/>
    </source>
</evidence>
<name>A0ABQ0GTW4_9HYPH</name>
<accession>A0ABQ0GTW4</accession>
<feature type="transmembrane region" description="Helical" evidence="9">
    <location>
        <begin position="397"/>
        <end position="426"/>
    </location>
</feature>
<dbReference type="InterPro" id="IPR006668">
    <property type="entry name" value="Mg_transptr_MgtE_intracell_dom"/>
</dbReference>
<evidence type="ECO:0000259" key="10">
    <source>
        <dbReference type="PROSITE" id="PS51371"/>
    </source>
</evidence>
<keyword evidence="7 9" id="KW-0472">Membrane</keyword>
<comment type="function">
    <text evidence="9">Acts as a magnesium transporter.</text>
</comment>
<evidence type="ECO:0000256" key="1">
    <source>
        <dbReference type="ARBA" id="ARBA00004141"/>
    </source>
</evidence>
<dbReference type="InterPro" id="IPR046342">
    <property type="entry name" value="CBS_dom_sf"/>
</dbReference>
<keyword evidence="8" id="KW-0129">CBS domain</keyword>
<comment type="similarity">
    <text evidence="2 9">Belongs to the SLC41A transporter family.</text>
</comment>
<evidence type="ECO:0000256" key="2">
    <source>
        <dbReference type="ARBA" id="ARBA00009749"/>
    </source>
</evidence>
<dbReference type="InterPro" id="IPR006667">
    <property type="entry name" value="SLC41_membr_dom"/>
</dbReference>
<dbReference type="SUPFAM" id="SSF161093">
    <property type="entry name" value="MgtE membrane domain-like"/>
    <property type="match status" value="1"/>
</dbReference>
<dbReference type="PANTHER" id="PTHR43773">
    <property type="entry name" value="MAGNESIUM TRANSPORTER MGTE"/>
    <property type="match status" value="1"/>
</dbReference>
<evidence type="ECO:0000256" key="4">
    <source>
        <dbReference type="ARBA" id="ARBA00022692"/>
    </source>
</evidence>
<dbReference type="Pfam" id="PF00571">
    <property type="entry name" value="CBS"/>
    <property type="match status" value="1"/>
</dbReference>
<dbReference type="SMART" id="SM00924">
    <property type="entry name" value="MgtE_N"/>
    <property type="match status" value="1"/>
</dbReference>
<dbReference type="Gene3D" id="1.10.357.20">
    <property type="entry name" value="SLC41 divalent cation transporters, integral membrane domain"/>
    <property type="match status" value="1"/>
</dbReference>
<dbReference type="InterPro" id="IPR036739">
    <property type="entry name" value="SLC41_membr_dom_sf"/>
</dbReference>
<proteinExistence type="inferred from homology"/>
<sequence>MTPNSFSPEVTTPEILDIADLPAVAIAQHLAAMRPADAIEVLNDLDIDDAIAAIAHLPHEQAVRLFDQPELRRAGEILEHLPLDRAGTILDAMSADRVTDIFQELEDPIRTRLFAILNPETKAALKKLLHYPDDTAGSLMTTEFISAPATWTVSRTLQYIREVERSRETVYAIYVVDPKTKVLQRVVTLRRLITSEPDAPIISIGRDEKPVAISPLTDREEVARLFRRHDLLAVPVVDDDRHVIGIVTVDDVLDAMTEEMTEDAYKFGGLEAIDKPYMEIGFREMLKKRGGWLCILFLSEMLTASAMQYFEVELERAVVLALFIPLIMSSGGNSGSQATSLLIRALALQDIKLRDWWKVALREMPTGVALGALLGVICVIRITAWQTLGFYDYGPHWMLIAVTVATALVAIVTFGSLAGSMLPFILQRLGFDPASASAPFVATLVDVTGLVIYFSVALIFLSGTLL</sequence>
<dbReference type="InterPro" id="IPR000644">
    <property type="entry name" value="CBS_dom"/>
</dbReference>
<dbReference type="InterPro" id="IPR006669">
    <property type="entry name" value="MgtE_transporter"/>
</dbReference>
<comment type="caution">
    <text evidence="11">The sequence shown here is derived from an EMBL/GenBank/DDBJ whole genome shotgun (WGS) entry which is preliminary data.</text>
</comment>
<keyword evidence="9" id="KW-0479">Metal-binding</keyword>
<keyword evidence="12" id="KW-1185">Reference proteome</keyword>
<comment type="subcellular location">
    <subcellularLocation>
        <location evidence="9">Cell membrane</location>
        <topology evidence="9">Multi-pass membrane protein</topology>
    </subcellularLocation>
    <subcellularLocation>
        <location evidence="1">Membrane</location>
        <topology evidence="1">Multi-pass membrane protein</topology>
    </subcellularLocation>
</comment>
<dbReference type="Gene3D" id="1.25.60.10">
    <property type="entry name" value="MgtE N-terminal domain-like"/>
    <property type="match status" value="1"/>
</dbReference>
<gene>
    <name evidence="11" type="primary">mgtE_1</name>
    <name evidence="11" type="ORF">PPNSA23_00510</name>
</gene>
<evidence type="ECO:0000313" key="11">
    <source>
        <dbReference type="EMBL" id="GAB1580108.1"/>
    </source>
</evidence>
<dbReference type="SUPFAM" id="SSF54631">
    <property type="entry name" value="CBS-domain pair"/>
    <property type="match status" value="1"/>
</dbReference>
<dbReference type="SUPFAM" id="SSF158791">
    <property type="entry name" value="MgtE N-terminal domain-like"/>
    <property type="match status" value="1"/>
</dbReference>
<dbReference type="EMBL" id="BAAFZP010000001">
    <property type="protein sequence ID" value="GAB1580108.1"/>
    <property type="molecule type" value="Genomic_DNA"/>
</dbReference>
<keyword evidence="6 9" id="KW-1133">Transmembrane helix</keyword>
<dbReference type="CDD" id="cd04606">
    <property type="entry name" value="CBS_pair_Mg_transporter"/>
    <property type="match status" value="1"/>
</dbReference>
<organism evidence="11 12">
    <name type="scientific">Phyllobacterium phragmitis</name>
    <dbReference type="NCBI Taxonomy" id="2670329"/>
    <lineage>
        <taxon>Bacteria</taxon>
        <taxon>Pseudomonadati</taxon>
        <taxon>Pseudomonadota</taxon>
        <taxon>Alphaproteobacteria</taxon>
        <taxon>Hyphomicrobiales</taxon>
        <taxon>Phyllobacteriaceae</taxon>
        <taxon>Phyllobacterium</taxon>
    </lineage>
</organism>
<evidence type="ECO:0000313" key="12">
    <source>
        <dbReference type="Proteomes" id="UP001628091"/>
    </source>
</evidence>